<dbReference type="InterPro" id="IPR050109">
    <property type="entry name" value="HTH-type_TetR-like_transc_reg"/>
</dbReference>
<accession>I4W1R7</accession>
<dbReference type="Proteomes" id="UP000003226">
    <property type="component" value="Unassembled WGS sequence"/>
</dbReference>
<reference evidence="5 6" key="1">
    <citation type="journal article" date="2012" name="J. Bacteriol.">
        <title>Genome sequences for six rhodanobacter strains, isolated from soils and the terrestrial subsurface, with variable denitrification capabilities.</title>
        <authorList>
            <person name="Kostka J.E."/>
            <person name="Green S.J."/>
            <person name="Rishishwar L."/>
            <person name="Prakash O."/>
            <person name="Katz L.S."/>
            <person name="Marino-Ramirez L."/>
            <person name="Jordan I.K."/>
            <person name="Munk C."/>
            <person name="Ivanova N."/>
            <person name="Mikhailova N."/>
            <person name="Watson D.B."/>
            <person name="Brown S.D."/>
            <person name="Palumbo A.V."/>
            <person name="Brooks S.C."/>
        </authorList>
    </citation>
    <scope>NUCLEOTIDE SEQUENCE [LARGE SCALE GENOMIC DNA]</scope>
    <source>
        <strain evidence="5 6">B39</strain>
    </source>
</reference>
<evidence type="ECO:0000256" key="3">
    <source>
        <dbReference type="SAM" id="MobiDB-lite"/>
    </source>
</evidence>
<dbReference type="PATRIC" id="fig|1163407.3.peg.1788"/>
<dbReference type="PRINTS" id="PR00455">
    <property type="entry name" value="HTHTETR"/>
</dbReference>
<dbReference type="PROSITE" id="PS50977">
    <property type="entry name" value="HTH_TETR_2"/>
    <property type="match status" value="1"/>
</dbReference>
<evidence type="ECO:0000259" key="4">
    <source>
        <dbReference type="PROSITE" id="PS50977"/>
    </source>
</evidence>
<dbReference type="AlphaFoldDB" id="I4W1R7"/>
<proteinExistence type="predicted"/>
<dbReference type="Gene3D" id="1.10.357.10">
    <property type="entry name" value="Tetracycline Repressor, domain 2"/>
    <property type="match status" value="1"/>
</dbReference>
<dbReference type="eggNOG" id="COG1309">
    <property type="taxonomic scope" value="Bacteria"/>
</dbReference>
<evidence type="ECO:0000313" key="6">
    <source>
        <dbReference type="Proteomes" id="UP000003226"/>
    </source>
</evidence>
<dbReference type="GO" id="GO:0003700">
    <property type="term" value="F:DNA-binding transcription factor activity"/>
    <property type="evidence" value="ECO:0007669"/>
    <property type="project" value="TreeGrafter"/>
</dbReference>
<evidence type="ECO:0000256" key="1">
    <source>
        <dbReference type="ARBA" id="ARBA00023125"/>
    </source>
</evidence>
<evidence type="ECO:0000256" key="2">
    <source>
        <dbReference type="PROSITE-ProRule" id="PRU00335"/>
    </source>
</evidence>
<dbReference type="InterPro" id="IPR001647">
    <property type="entry name" value="HTH_TetR"/>
</dbReference>
<keyword evidence="6" id="KW-1185">Reference proteome</keyword>
<name>I4W1R7_9GAMM</name>
<feature type="region of interest" description="Disordered" evidence="3">
    <location>
        <begin position="1"/>
        <end position="21"/>
    </location>
</feature>
<dbReference type="STRING" id="1163407.UU7_08900"/>
<dbReference type="PANTHER" id="PTHR30055">
    <property type="entry name" value="HTH-TYPE TRANSCRIPTIONAL REGULATOR RUTR"/>
    <property type="match status" value="1"/>
</dbReference>
<sequence>MTHGQQSSRQDRSGRRAVSADLKDRRRSEILAAALRLLSERPYAAITMSEVAAAAGVAKGTSYLYFPTREALFLQLLAEHYLGWFDAFDAQLQASAVTNLDGWIDGLLQDFARRPLLLQLMGVLHAVLEHNVPVAEVLVFKRQLAQRVTASGAALEQRLQLSPGAGSRLLLWLQAIVPGLAQMAAPPAPLRAALLAAPDLSGFVIDFSAELRRLLLALIAGLRTCPETLHDPRA</sequence>
<feature type="DNA-binding region" description="H-T-H motif" evidence="2">
    <location>
        <begin position="47"/>
        <end position="66"/>
    </location>
</feature>
<feature type="domain" description="HTH tetR-type" evidence="4">
    <location>
        <begin position="24"/>
        <end position="84"/>
    </location>
</feature>
<dbReference type="InterPro" id="IPR009057">
    <property type="entry name" value="Homeodomain-like_sf"/>
</dbReference>
<dbReference type="Pfam" id="PF17929">
    <property type="entry name" value="TetR_C_34"/>
    <property type="match status" value="1"/>
</dbReference>
<dbReference type="SUPFAM" id="SSF46689">
    <property type="entry name" value="Homeodomain-like"/>
    <property type="match status" value="1"/>
</dbReference>
<gene>
    <name evidence="5" type="ORF">UU7_08900</name>
</gene>
<keyword evidence="1 2" id="KW-0238">DNA-binding</keyword>
<dbReference type="InterPro" id="IPR041483">
    <property type="entry name" value="TetR_C_34"/>
</dbReference>
<protein>
    <submittedName>
        <fullName evidence="5">TetR family transcriptional regulator</fullName>
    </submittedName>
</protein>
<dbReference type="RefSeq" id="WP_007807483.1">
    <property type="nucleotide sequence ID" value="NZ_AJXT01000019.1"/>
</dbReference>
<dbReference type="PANTHER" id="PTHR30055:SF178">
    <property type="entry name" value="POSSIBLE TRANSCRIPTIONAL REGULATORY PROTEIN"/>
    <property type="match status" value="1"/>
</dbReference>
<dbReference type="Pfam" id="PF00440">
    <property type="entry name" value="TetR_N"/>
    <property type="match status" value="1"/>
</dbReference>
<dbReference type="EMBL" id="AJXT01000019">
    <property type="protein sequence ID" value="EIL93408.1"/>
    <property type="molecule type" value="Genomic_DNA"/>
</dbReference>
<evidence type="ECO:0000313" key="5">
    <source>
        <dbReference type="EMBL" id="EIL93408.1"/>
    </source>
</evidence>
<comment type="caution">
    <text evidence="5">The sequence shown here is derived from an EMBL/GenBank/DDBJ whole genome shotgun (WGS) entry which is preliminary data.</text>
</comment>
<dbReference type="GO" id="GO:0000976">
    <property type="term" value="F:transcription cis-regulatory region binding"/>
    <property type="evidence" value="ECO:0007669"/>
    <property type="project" value="TreeGrafter"/>
</dbReference>
<organism evidence="5 6">
    <name type="scientific">Rhodanobacter spathiphylli B39</name>
    <dbReference type="NCBI Taxonomy" id="1163407"/>
    <lineage>
        <taxon>Bacteria</taxon>
        <taxon>Pseudomonadati</taxon>
        <taxon>Pseudomonadota</taxon>
        <taxon>Gammaproteobacteria</taxon>
        <taxon>Lysobacterales</taxon>
        <taxon>Rhodanobacteraceae</taxon>
        <taxon>Rhodanobacter</taxon>
    </lineage>
</organism>